<keyword evidence="3" id="KW-1185">Reference proteome</keyword>
<feature type="region of interest" description="Disordered" evidence="1">
    <location>
        <begin position="1"/>
        <end position="36"/>
    </location>
</feature>
<reference evidence="3" key="1">
    <citation type="journal article" date="2019" name="Int. J. Syst. Evol. Microbiol.">
        <title>The Global Catalogue of Microorganisms (GCM) 10K type strain sequencing project: providing services to taxonomists for standard genome sequencing and annotation.</title>
        <authorList>
            <consortium name="The Broad Institute Genomics Platform"/>
            <consortium name="The Broad Institute Genome Sequencing Center for Infectious Disease"/>
            <person name="Wu L."/>
            <person name="Ma J."/>
        </authorList>
    </citation>
    <scope>NUCLEOTIDE SEQUENCE [LARGE SCALE GENOMIC DNA]</scope>
    <source>
        <strain evidence="3">CCUG 60529</strain>
    </source>
</reference>
<dbReference type="Proteomes" id="UP001597011">
    <property type="component" value="Unassembled WGS sequence"/>
</dbReference>
<accession>A0ABW3BV90</accession>
<protein>
    <submittedName>
        <fullName evidence="2">Uncharacterized protein</fullName>
    </submittedName>
</protein>
<feature type="compositionally biased region" description="Basic residues" evidence="1">
    <location>
        <begin position="11"/>
        <end position="27"/>
    </location>
</feature>
<feature type="compositionally biased region" description="Basic and acidic residues" evidence="1">
    <location>
        <begin position="1"/>
        <end position="10"/>
    </location>
</feature>
<organism evidence="2 3">
    <name type="scientific">Mariniflexile aquimaris</name>
    <dbReference type="NCBI Taxonomy" id="881009"/>
    <lineage>
        <taxon>Bacteria</taxon>
        <taxon>Pseudomonadati</taxon>
        <taxon>Bacteroidota</taxon>
        <taxon>Flavobacteriia</taxon>
        <taxon>Flavobacteriales</taxon>
        <taxon>Flavobacteriaceae</taxon>
        <taxon>Mariniflexile</taxon>
    </lineage>
</organism>
<sequence length="52" mass="6148">MAKTGRDKNTKNKAKHSKLMLQKKNKKKAEEQLRKERLKAIIQKAKKENEDN</sequence>
<name>A0ABW3BV90_9FLAO</name>
<evidence type="ECO:0000256" key="1">
    <source>
        <dbReference type="SAM" id="MobiDB-lite"/>
    </source>
</evidence>
<dbReference type="EMBL" id="JBHTIB010000012">
    <property type="protein sequence ID" value="MFD0836612.1"/>
    <property type="molecule type" value="Genomic_DNA"/>
</dbReference>
<proteinExistence type="predicted"/>
<comment type="caution">
    <text evidence="2">The sequence shown here is derived from an EMBL/GenBank/DDBJ whole genome shotgun (WGS) entry which is preliminary data.</text>
</comment>
<evidence type="ECO:0000313" key="2">
    <source>
        <dbReference type="EMBL" id="MFD0836612.1"/>
    </source>
</evidence>
<evidence type="ECO:0000313" key="3">
    <source>
        <dbReference type="Proteomes" id="UP001597011"/>
    </source>
</evidence>
<gene>
    <name evidence="2" type="ORF">ACFQ0I_12610</name>
</gene>
<dbReference type="RefSeq" id="WP_379942792.1">
    <property type="nucleotide sequence ID" value="NZ_JBHTIB010000012.1"/>
</dbReference>